<feature type="transmembrane region" description="Helical" evidence="6">
    <location>
        <begin position="25"/>
        <end position="47"/>
    </location>
</feature>
<comment type="subcellular location">
    <subcellularLocation>
        <location evidence="1">Membrane</location>
        <topology evidence="1">Multi-pass membrane protein</topology>
    </subcellularLocation>
</comment>
<accession>A0AAD6HQ88</accession>
<proteinExistence type="inferred from homology"/>
<evidence type="ECO:0000313" key="8">
    <source>
        <dbReference type="EMBL" id="KAJ5732234.1"/>
    </source>
</evidence>
<comment type="similarity">
    <text evidence="2">Belongs to the major facilitator superfamily. Sugar transporter (TC 2.A.1.1) family.</text>
</comment>
<dbReference type="Pfam" id="PF00083">
    <property type="entry name" value="Sugar_tr"/>
    <property type="match status" value="1"/>
</dbReference>
<dbReference type="GO" id="GO:0016020">
    <property type="term" value="C:membrane"/>
    <property type="evidence" value="ECO:0007669"/>
    <property type="project" value="UniProtKB-SubCell"/>
</dbReference>
<evidence type="ECO:0000259" key="7">
    <source>
        <dbReference type="PROSITE" id="PS50850"/>
    </source>
</evidence>
<dbReference type="PANTHER" id="PTHR48022">
    <property type="entry name" value="PLASTIDIC GLUCOSE TRANSPORTER 4"/>
    <property type="match status" value="1"/>
</dbReference>
<dbReference type="GO" id="GO:0005351">
    <property type="term" value="F:carbohydrate:proton symporter activity"/>
    <property type="evidence" value="ECO:0007669"/>
    <property type="project" value="TreeGrafter"/>
</dbReference>
<keyword evidence="3 6" id="KW-0812">Transmembrane</keyword>
<dbReference type="PROSITE" id="PS50850">
    <property type="entry name" value="MFS"/>
    <property type="match status" value="1"/>
</dbReference>
<sequence>MGGFLDSVPFQNTFPSISTTTGSSVLQGFTVAVSEIGCAFGALSVIFGGDRVGRRTTVIYGQAILIVGAVLQFSSYSLAQLIVGRIVSKLLRLFYDISQS</sequence>
<reference evidence="8" key="2">
    <citation type="submission" date="2023-01" db="EMBL/GenBank/DDBJ databases">
        <authorList>
            <person name="Petersen C."/>
        </authorList>
    </citation>
    <scope>NUCLEOTIDE SEQUENCE</scope>
    <source>
        <strain evidence="8">IBT 17514</strain>
    </source>
</reference>
<keyword evidence="9" id="KW-1185">Reference proteome</keyword>
<comment type="caution">
    <text evidence="8">The sequence shown here is derived from an EMBL/GenBank/DDBJ whole genome shotgun (WGS) entry which is preliminary data.</text>
</comment>
<evidence type="ECO:0000256" key="3">
    <source>
        <dbReference type="ARBA" id="ARBA00022692"/>
    </source>
</evidence>
<dbReference type="EMBL" id="JAQJAN010000004">
    <property type="protein sequence ID" value="KAJ5732234.1"/>
    <property type="molecule type" value="Genomic_DNA"/>
</dbReference>
<dbReference type="PANTHER" id="PTHR48022:SF68">
    <property type="entry name" value="MAJOR FACILITATOR SUPERFAMILY (MFS) PROFILE DOMAIN-CONTAINING PROTEIN-RELATED"/>
    <property type="match status" value="1"/>
</dbReference>
<evidence type="ECO:0000313" key="9">
    <source>
        <dbReference type="Proteomes" id="UP001215712"/>
    </source>
</evidence>
<feature type="transmembrane region" description="Helical" evidence="6">
    <location>
        <begin position="59"/>
        <end position="83"/>
    </location>
</feature>
<protein>
    <recommendedName>
        <fullName evidence="7">Major facilitator superfamily (MFS) profile domain-containing protein</fullName>
    </recommendedName>
</protein>
<dbReference type="InterPro" id="IPR005828">
    <property type="entry name" value="MFS_sugar_transport-like"/>
</dbReference>
<evidence type="ECO:0000256" key="5">
    <source>
        <dbReference type="ARBA" id="ARBA00023136"/>
    </source>
</evidence>
<dbReference type="InterPro" id="IPR050360">
    <property type="entry name" value="MFS_Sugar_Transporters"/>
</dbReference>
<evidence type="ECO:0000256" key="4">
    <source>
        <dbReference type="ARBA" id="ARBA00022989"/>
    </source>
</evidence>
<dbReference type="SUPFAM" id="SSF103473">
    <property type="entry name" value="MFS general substrate transporter"/>
    <property type="match status" value="1"/>
</dbReference>
<organism evidence="8 9">
    <name type="scientific">Penicillium malachiteum</name>
    <dbReference type="NCBI Taxonomy" id="1324776"/>
    <lineage>
        <taxon>Eukaryota</taxon>
        <taxon>Fungi</taxon>
        <taxon>Dikarya</taxon>
        <taxon>Ascomycota</taxon>
        <taxon>Pezizomycotina</taxon>
        <taxon>Eurotiomycetes</taxon>
        <taxon>Eurotiomycetidae</taxon>
        <taxon>Eurotiales</taxon>
        <taxon>Aspergillaceae</taxon>
        <taxon>Penicillium</taxon>
    </lineage>
</organism>
<gene>
    <name evidence="8" type="ORF">N7493_003715</name>
</gene>
<keyword evidence="4 6" id="KW-1133">Transmembrane helix</keyword>
<feature type="domain" description="Major facilitator superfamily (MFS) profile" evidence="7">
    <location>
        <begin position="1"/>
        <end position="100"/>
    </location>
</feature>
<evidence type="ECO:0000256" key="2">
    <source>
        <dbReference type="ARBA" id="ARBA00010992"/>
    </source>
</evidence>
<dbReference type="Proteomes" id="UP001215712">
    <property type="component" value="Unassembled WGS sequence"/>
</dbReference>
<evidence type="ECO:0000256" key="6">
    <source>
        <dbReference type="SAM" id="Phobius"/>
    </source>
</evidence>
<dbReference type="InterPro" id="IPR020846">
    <property type="entry name" value="MFS_dom"/>
</dbReference>
<evidence type="ECO:0000256" key="1">
    <source>
        <dbReference type="ARBA" id="ARBA00004141"/>
    </source>
</evidence>
<keyword evidence="5 6" id="KW-0472">Membrane</keyword>
<name>A0AAD6HQ88_9EURO</name>
<dbReference type="InterPro" id="IPR036259">
    <property type="entry name" value="MFS_trans_sf"/>
</dbReference>
<reference evidence="8" key="1">
    <citation type="journal article" date="2023" name="IMA Fungus">
        <title>Comparative genomic study of the Penicillium genus elucidates a diverse pangenome and 15 lateral gene transfer events.</title>
        <authorList>
            <person name="Petersen C."/>
            <person name="Sorensen T."/>
            <person name="Nielsen M.R."/>
            <person name="Sondergaard T.E."/>
            <person name="Sorensen J.L."/>
            <person name="Fitzpatrick D.A."/>
            <person name="Frisvad J.C."/>
            <person name="Nielsen K.L."/>
        </authorList>
    </citation>
    <scope>NUCLEOTIDE SEQUENCE</scope>
    <source>
        <strain evidence="8">IBT 17514</strain>
    </source>
</reference>
<dbReference type="AlphaFoldDB" id="A0AAD6HQ88"/>
<dbReference type="Gene3D" id="1.20.1250.20">
    <property type="entry name" value="MFS general substrate transporter like domains"/>
    <property type="match status" value="1"/>
</dbReference>